<dbReference type="Proteomes" id="UP000004810">
    <property type="component" value="Unassembled WGS sequence"/>
</dbReference>
<reference evidence="4" key="1">
    <citation type="submission" date="2012-08" db="EMBL/GenBank/DDBJ databases">
        <title>The Genome Sequence of Wuchereria bancrofti.</title>
        <authorList>
            <person name="Nutman T.B."/>
            <person name="Fink D.L."/>
            <person name="Russ C."/>
            <person name="Young S."/>
            <person name="Zeng Q."/>
            <person name="Koehrsen M."/>
            <person name="Alvarado L."/>
            <person name="Berlin A."/>
            <person name="Chapman S.B."/>
            <person name="Chen Z."/>
            <person name="Freedman E."/>
            <person name="Gellesch M."/>
            <person name="Goldberg J."/>
            <person name="Griggs A."/>
            <person name="Gujja S."/>
            <person name="Heilman E.R."/>
            <person name="Heiman D."/>
            <person name="Hepburn T."/>
            <person name="Howarth C."/>
            <person name="Jen D."/>
            <person name="Larson L."/>
            <person name="Lewis B."/>
            <person name="Mehta T."/>
            <person name="Park D."/>
            <person name="Pearson M."/>
            <person name="Roberts A."/>
            <person name="Saif S."/>
            <person name="Shea T."/>
            <person name="Shenoy N."/>
            <person name="Sisk P."/>
            <person name="Stolte C."/>
            <person name="Sykes S."/>
            <person name="Walk T."/>
            <person name="White J."/>
            <person name="Yandava C."/>
            <person name="Haas B."/>
            <person name="Henn M.R."/>
            <person name="Nusbaum C."/>
            <person name="Birren B."/>
        </authorList>
    </citation>
    <scope>NUCLEOTIDE SEQUENCE [LARGE SCALE GENOMIC DNA]</scope>
    <source>
        <strain evidence="4">NA</strain>
    </source>
</reference>
<sequence length="61" mass="6913">NNARIFGRCGGYCGQCSPDKFKGLDEKDDKGSQQYCYATLYGLWDNDTKKKKKERSVDANP</sequence>
<keyword evidence="1" id="KW-0479">Metal-binding</keyword>
<name>J9E8W9_WUCBA</name>
<dbReference type="EMBL" id="ADBV01006444">
    <property type="protein sequence ID" value="EJW78538.1"/>
    <property type="molecule type" value="Genomic_DNA"/>
</dbReference>
<gene>
    <name evidence="3" type="ORF">WUBG_10553</name>
</gene>
<feature type="non-terminal residue" evidence="3">
    <location>
        <position position="1"/>
    </location>
</feature>
<evidence type="ECO:0000259" key="2">
    <source>
        <dbReference type="PROSITE" id="PS51046"/>
    </source>
</evidence>
<proteinExistence type="predicted"/>
<organism evidence="3 4">
    <name type="scientific">Wuchereria bancrofti</name>
    <dbReference type="NCBI Taxonomy" id="6293"/>
    <lineage>
        <taxon>Eukaryota</taxon>
        <taxon>Metazoa</taxon>
        <taxon>Ecdysozoa</taxon>
        <taxon>Nematoda</taxon>
        <taxon>Chromadorea</taxon>
        <taxon>Rhabditida</taxon>
        <taxon>Spirurina</taxon>
        <taxon>Spiruromorpha</taxon>
        <taxon>Filarioidea</taxon>
        <taxon>Onchocercidae</taxon>
        <taxon>Wuchereria</taxon>
    </lineage>
</organism>
<feature type="domain" description="GON" evidence="2">
    <location>
        <begin position="1"/>
        <end position="29"/>
    </location>
</feature>
<evidence type="ECO:0000313" key="3">
    <source>
        <dbReference type="EMBL" id="EJW78538.1"/>
    </source>
</evidence>
<dbReference type="GO" id="GO:0004222">
    <property type="term" value="F:metalloendopeptidase activity"/>
    <property type="evidence" value="ECO:0007669"/>
    <property type="project" value="InterPro"/>
</dbReference>
<evidence type="ECO:0000313" key="4">
    <source>
        <dbReference type="Proteomes" id="UP000004810"/>
    </source>
</evidence>
<dbReference type="AlphaFoldDB" id="J9E8W9"/>
<protein>
    <recommendedName>
        <fullName evidence="2">GON domain-containing protein</fullName>
    </recommendedName>
</protein>
<dbReference type="InterPro" id="IPR012314">
    <property type="entry name" value="Pept_M12B_GON-ADAMTSs"/>
</dbReference>
<dbReference type="PROSITE" id="PS51046">
    <property type="entry name" value="GON"/>
    <property type="match status" value="1"/>
</dbReference>
<dbReference type="GO" id="GO:0008270">
    <property type="term" value="F:zinc ion binding"/>
    <property type="evidence" value="ECO:0007669"/>
    <property type="project" value="InterPro"/>
</dbReference>
<comment type="caution">
    <text evidence="3">The sequence shown here is derived from an EMBL/GenBank/DDBJ whole genome shotgun (WGS) entry which is preliminary data.</text>
</comment>
<accession>J9E8W9</accession>
<evidence type="ECO:0000256" key="1">
    <source>
        <dbReference type="ARBA" id="ARBA00022723"/>
    </source>
</evidence>
<dbReference type="Pfam" id="PF08685">
    <property type="entry name" value="GON"/>
    <property type="match status" value="1"/>
</dbReference>